<dbReference type="AlphaFoldDB" id="A0A2H0VHI1"/>
<feature type="region of interest" description="Disordered" evidence="1">
    <location>
        <begin position="1"/>
        <end position="39"/>
    </location>
</feature>
<feature type="compositionally biased region" description="Basic and acidic residues" evidence="1">
    <location>
        <begin position="8"/>
        <end position="17"/>
    </location>
</feature>
<evidence type="ECO:0000313" key="3">
    <source>
        <dbReference type="Proteomes" id="UP000230776"/>
    </source>
</evidence>
<organism evidence="2 3">
    <name type="scientific">Candidatus Colwellbacteria bacterium CG10_big_fil_rev_8_21_14_0_10_41_28</name>
    <dbReference type="NCBI Taxonomy" id="1974539"/>
    <lineage>
        <taxon>Bacteria</taxon>
        <taxon>Candidatus Colwelliibacteriota</taxon>
    </lineage>
</organism>
<dbReference type="Proteomes" id="UP000230776">
    <property type="component" value="Unassembled WGS sequence"/>
</dbReference>
<comment type="caution">
    <text evidence="2">The sequence shown here is derived from an EMBL/GenBank/DDBJ whole genome shotgun (WGS) entry which is preliminary data.</text>
</comment>
<evidence type="ECO:0000313" key="2">
    <source>
        <dbReference type="EMBL" id="PIR98541.1"/>
    </source>
</evidence>
<gene>
    <name evidence="2" type="ORF">COT88_00975</name>
</gene>
<protein>
    <submittedName>
        <fullName evidence="2">Uncharacterized protein</fullName>
    </submittedName>
</protein>
<sequence>MGLNDLSPELRDRRLHDTNLIPRTPRRQGASEGHPLLPRETCSHRQNFSLIEKIWLGPKRELRMKSADRSLAILDPALLRNREGNNDAASPERVAPPPVVETGPLLLLDQKIDGSLGHGGNPLGKAIKPVELLILRSQWNEDEIWHWLAKHR</sequence>
<accession>A0A2H0VHI1</accession>
<proteinExistence type="predicted"/>
<evidence type="ECO:0000256" key="1">
    <source>
        <dbReference type="SAM" id="MobiDB-lite"/>
    </source>
</evidence>
<dbReference type="EMBL" id="PFAG01000012">
    <property type="protein sequence ID" value="PIR98541.1"/>
    <property type="molecule type" value="Genomic_DNA"/>
</dbReference>
<name>A0A2H0VHI1_9BACT</name>
<reference evidence="3" key="1">
    <citation type="submission" date="2017-09" db="EMBL/GenBank/DDBJ databases">
        <title>Depth-based differentiation of microbial function through sediment-hosted aquifers and enrichment of novel symbionts in the deep terrestrial subsurface.</title>
        <authorList>
            <person name="Probst A.J."/>
            <person name="Ladd B."/>
            <person name="Jarett J.K."/>
            <person name="Geller-Mcgrath D.E."/>
            <person name="Sieber C.M.K."/>
            <person name="Emerson J.B."/>
            <person name="Anantharaman K."/>
            <person name="Thomas B.C."/>
            <person name="Malmstrom R."/>
            <person name="Stieglmeier M."/>
            <person name="Klingl A."/>
            <person name="Woyke T."/>
            <person name="Ryan C.M."/>
            <person name="Banfield J.F."/>
        </authorList>
    </citation>
    <scope>NUCLEOTIDE SEQUENCE [LARGE SCALE GENOMIC DNA]</scope>
</reference>